<dbReference type="AlphaFoldDB" id="A0A161YBP9"/>
<name>A0A161YBP9_COLIC</name>
<gene>
    <name evidence="1" type="ORF">CI238_00808</name>
</gene>
<evidence type="ECO:0000313" key="2">
    <source>
        <dbReference type="Proteomes" id="UP000076584"/>
    </source>
</evidence>
<proteinExistence type="predicted"/>
<evidence type="ECO:0000313" key="1">
    <source>
        <dbReference type="EMBL" id="KZL69577.1"/>
    </source>
</evidence>
<sequence length="265" mass="29632">MGVDGRINYTSHRRGLIPNIICRVDKKLGSRTPSYRTPIWNRRCTGLQYIELWLVLLPNRRITVYDASLDVPVIFDSETSLPSIVRIDENHPIFKPSVCDLLFSECNSVNGIHYFKATLNHRRLLGDYRAAEDVKNPAIDSFLIKVPGQRADATVPKRSSEYELGRSPSGLQFTCGTVFLVSNSPLSYLINPLDESQKYLSYNCLQAGLFHAFEDSYVIIMPACVTIDNTIAKFNADHATTAIFDGIEQAAPTTPLERVAYDPGG</sequence>
<dbReference type="Proteomes" id="UP000076584">
    <property type="component" value="Unassembled WGS sequence"/>
</dbReference>
<keyword evidence="2" id="KW-1185">Reference proteome</keyword>
<reference evidence="1 2" key="1">
    <citation type="submission" date="2015-06" db="EMBL/GenBank/DDBJ databases">
        <title>Survival trade-offs in plant roots during colonization by closely related pathogenic and mutualistic fungi.</title>
        <authorList>
            <person name="Hacquard S."/>
            <person name="Kracher B."/>
            <person name="Hiruma K."/>
            <person name="Weinman A."/>
            <person name="Muench P."/>
            <person name="Garrido Oter R."/>
            <person name="Ver Loren van Themaat E."/>
            <person name="Dallerey J.-F."/>
            <person name="Damm U."/>
            <person name="Henrissat B."/>
            <person name="Lespinet O."/>
            <person name="Thon M."/>
            <person name="Kemen E."/>
            <person name="McHardy A.C."/>
            <person name="Schulze-Lefert P."/>
            <person name="O'Connell R.J."/>
        </authorList>
    </citation>
    <scope>NUCLEOTIDE SEQUENCE [LARGE SCALE GENOMIC DNA]</scope>
    <source>
        <strain evidence="1 2">MAFF 238704</strain>
    </source>
</reference>
<accession>A0A161YBP9</accession>
<protein>
    <submittedName>
        <fullName evidence="1">Metallo-beta-lactamase superfamily protein</fullName>
    </submittedName>
</protein>
<dbReference type="EMBL" id="LFIW01002480">
    <property type="protein sequence ID" value="KZL69577.1"/>
    <property type="molecule type" value="Genomic_DNA"/>
</dbReference>
<organism evidence="1 2">
    <name type="scientific">Colletotrichum incanum</name>
    <name type="common">Soybean anthracnose fungus</name>
    <dbReference type="NCBI Taxonomy" id="1573173"/>
    <lineage>
        <taxon>Eukaryota</taxon>
        <taxon>Fungi</taxon>
        <taxon>Dikarya</taxon>
        <taxon>Ascomycota</taxon>
        <taxon>Pezizomycotina</taxon>
        <taxon>Sordariomycetes</taxon>
        <taxon>Hypocreomycetidae</taxon>
        <taxon>Glomerellales</taxon>
        <taxon>Glomerellaceae</taxon>
        <taxon>Colletotrichum</taxon>
        <taxon>Colletotrichum spaethianum species complex</taxon>
    </lineage>
</organism>
<comment type="caution">
    <text evidence="1">The sequence shown here is derived from an EMBL/GenBank/DDBJ whole genome shotgun (WGS) entry which is preliminary data.</text>
</comment>